<dbReference type="EMBL" id="JBCLVG010000001">
    <property type="protein sequence ID" value="MEN1946458.1"/>
    <property type="molecule type" value="Genomic_DNA"/>
</dbReference>
<evidence type="ECO:0000256" key="1">
    <source>
        <dbReference type="SAM" id="MobiDB-lite"/>
    </source>
</evidence>
<keyword evidence="3" id="KW-0547">Nucleotide-binding</keyword>
<proteinExistence type="predicted"/>
<feature type="chain" id="PRO_5045649874" evidence="2">
    <location>
        <begin position="25"/>
        <end position="207"/>
    </location>
</feature>
<accession>A0ABU9W383</accession>
<evidence type="ECO:0000256" key="2">
    <source>
        <dbReference type="SAM" id="SignalP"/>
    </source>
</evidence>
<comment type="caution">
    <text evidence="3">The sequence shown here is derived from an EMBL/GenBank/DDBJ whole genome shotgun (WGS) entry which is preliminary data.</text>
</comment>
<evidence type="ECO:0000313" key="4">
    <source>
        <dbReference type="Proteomes" id="UP001425155"/>
    </source>
</evidence>
<evidence type="ECO:0000313" key="3">
    <source>
        <dbReference type="EMBL" id="MEN1946458.1"/>
    </source>
</evidence>
<keyword evidence="3" id="KW-0067">ATP-binding</keyword>
<sequence>MPSRLHSASIVALLPAVLAVALLAGCTPGTGTSSPSASVPSDSATGGASEEPSTDPSPTATVPAGTPITIGCDELLTNDDVYAFNPNYGTAPDYTPTADSVVAAVAADNGLACGWSNQSSGDLIEVAVAQPDADQLVTLKQNAAATMNAVPTYGTPPAVDGFFSQSQDTGTVQIFTESGYWLVASSTAFFEPGDAVGIITPALSNLP</sequence>
<feature type="signal peptide" evidence="2">
    <location>
        <begin position="1"/>
        <end position="24"/>
    </location>
</feature>
<gene>
    <name evidence="3" type="ORF">WJX64_07870</name>
</gene>
<protein>
    <submittedName>
        <fullName evidence="3">Iron ABC transporter ATP-binding protein</fullName>
    </submittedName>
</protein>
<dbReference type="RefSeq" id="WP_342112898.1">
    <property type="nucleotide sequence ID" value="NZ_JBCAUN010000001.1"/>
</dbReference>
<dbReference type="PROSITE" id="PS51257">
    <property type="entry name" value="PROKAR_LIPOPROTEIN"/>
    <property type="match status" value="1"/>
</dbReference>
<feature type="compositionally biased region" description="Low complexity" evidence="1">
    <location>
        <begin position="29"/>
        <end position="44"/>
    </location>
</feature>
<reference evidence="3 4" key="1">
    <citation type="submission" date="2024-03" db="EMBL/GenBank/DDBJ databases">
        <title>YIM 134122 draft genome.</title>
        <authorList>
            <person name="Zuo S."/>
            <person name="Xiong L."/>
        </authorList>
    </citation>
    <scope>NUCLEOTIDE SEQUENCE [LARGE SCALE GENOMIC DNA]</scope>
    <source>
        <strain evidence="3 4">YIM 134122</strain>
    </source>
</reference>
<name>A0ABU9W383_9MICO</name>
<organism evidence="3 4">
    <name type="scientific">Leifsonia stereocauli</name>
    <dbReference type="NCBI Taxonomy" id="3134136"/>
    <lineage>
        <taxon>Bacteria</taxon>
        <taxon>Bacillati</taxon>
        <taxon>Actinomycetota</taxon>
        <taxon>Actinomycetes</taxon>
        <taxon>Micrococcales</taxon>
        <taxon>Microbacteriaceae</taxon>
        <taxon>Leifsonia</taxon>
    </lineage>
</organism>
<keyword evidence="4" id="KW-1185">Reference proteome</keyword>
<keyword evidence="2" id="KW-0732">Signal</keyword>
<dbReference type="GO" id="GO:0005524">
    <property type="term" value="F:ATP binding"/>
    <property type="evidence" value="ECO:0007669"/>
    <property type="project" value="UniProtKB-KW"/>
</dbReference>
<dbReference type="Proteomes" id="UP001425155">
    <property type="component" value="Unassembled WGS sequence"/>
</dbReference>
<feature type="region of interest" description="Disordered" evidence="1">
    <location>
        <begin position="29"/>
        <end position="66"/>
    </location>
</feature>